<dbReference type="PANTHER" id="PTHR12283">
    <property type="entry name" value="GLUTAMINYL-PEPTIDE CYCLOTRANSFERASE"/>
    <property type="match status" value="1"/>
</dbReference>
<dbReference type="EMBL" id="JACJJG010000135">
    <property type="protein sequence ID" value="MBM6674826.1"/>
    <property type="molecule type" value="Genomic_DNA"/>
</dbReference>
<keyword evidence="2" id="KW-0012">Acyltransferase</keyword>
<dbReference type="InterPro" id="IPR007484">
    <property type="entry name" value="Peptidase_M28"/>
</dbReference>
<dbReference type="PROSITE" id="PS51257">
    <property type="entry name" value="PROKAR_LIPOPROTEIN"/>
    <property type="match status" value="1"/>
</dbReference>
<dbReference type="Proteomes" id="UP000706891">
    <property type="component" value="Unassembled WGS sequence"/>
</dbReference>
<evidence type="ECO:0000313" key="5">
    <source>
        <dbReference type="EMBL" id="MBM6674826.1"/>
    </source>
</evidence>
<feature type="chain" id="PRO_5037015014" evidence="3">
    <location>
        <begin position="26"/>
        <end position="334"/>
    </location>
</feature>
<keyword evidence="6" id="KW-1185">Reference proteome</keyword>
<gene>
    <name evidence="5" type="ORF">H6A34_13215</name>
</gene>
<sequence length="334" mass="36490">MKIISNIFFILLVALLTACSGNKKAASGGGDDIAMQPVGPTFVADSAYAYCEKQCSFGPRTMNSEAHEQCGEWIMGKFKEFGLAVVPQETTLPGYDGTQLKATNIIASYRPELTDRILLCAHWDTRPWADNDPDSANWRKPVMGANDGASGIAVMLEIARLLNADTAKLGVGVDFVCFDAEDWGVPRWSDAVDNGDSWALGAQYWSVNPHKKGYKARYGILLDMVGGQGAQFWREGMSMQYAPDLVKRVWAAAKVVGYGSYFVDQDGGMVTDDHIPVNEKAKIPTIDIIAFYPDCQQSSFGPTWHTVSDTMDNIDKATLGAVGQTVIQVLYSEK</sequence>
<keyword evidence="1" id="KW-0808">Transferase</keyword>
<evidence type="ECO:0000313" key="6">
    <source>
        <dbReference type="Proteomes" id="UP000706891"/>
    </source>
</evidence>
<name>A0A938WW89_9BACT</name>
<protein>
    <submittedName>
        <fullName evidence="5">M28 family peptidase</fullName>
    </submittedName>
</protein>
<dbReference type="Gene3D" id="3.40.630.10">
    <property type="entry name" value="Zn peptidases"/>
    <property type="match status" value="1"/>
</dbReference>
<dbReference type="AlphaFoldDB" id="A0A938WW89"/>
<dbReference type="PANTHER" id="PTHR12283:SF6">
    <property type="entry name" value="GLUTAMINYL-PEPTIDE CYCLOTRANSFERASE-RELATED"/>
    <property type="match status" value="1"/>
</dbReference>
<dbReference type="GO" id="GO:0016603">
    <property type="term" value="F:glutaminyl-peptide cyclotransferase activity"/>
    <property type="evidence" value="ECO:0007669"/>
    <property type="project" value="TreeGrafter"/>
</dbReference>
<evidence type="ECO:0000259" key="4">
    <source>
        <dbReference type="Pfam" id="PF04389"/>
    </source>
</evidence>
<evidence type="ECO:0000256" key="1">
    <source>
        <dbReference type="ARBA" id="ARBA00022679"/>
    </source>
</evidence>
<dbReference type="SUPFAM" id="SSF53187">
    <property type="entry name" value="Zn-dependent exopeptidases"/>
    <property type="match status" value="1"/>
</dbReference>
<feature type="signal peptide" evidence="3">
    <location>
        <begin position="1"/>
        <end position="25"/>
    </location>
</feature>
<feature type="domain" description="Peptidase M28" evidence="4">
    <location>
        <begin position="104"/>
        <end position="329"/>
    </location>
</feature>
<evidence type="ECO:0000256" key="3">
    <source>
        <dbReference type="SAM" id="SignalP"/>
    </source>
</evidence>
<reference evidence="5" key="1">
    <citation type="submission" date="2020-08" db="EMBL/GenBank/DDBJ databases">
        <authorList>
            <person name="Cejkova D."/>
            <person name="Kubasova T."/>
            <person name="Jahodarova E."/>
            <person name="Rychlik I."/>
        </authorList>
    </citation>
    <scope>NUCLEOTIDE SEQUENCE</scope>
    <source>
        <strain evidence="5">An824</strain>
    </source>
</reference>
<keyword evidence="3" id="KW-0732">Signal</keyword>
<organism evidence="5 6">
    <name type="scientific">Marseilla massiliensis</name>
    <dbReference type="NCBI Taxonomy" id="1841864"/>
    <lineage>
        <taxon>Bacteria</taxon>
        <taxon>Pseudomonadati</taxon>
        <taxon>Bacteroidota</taxon>
        <taxon>Bacteroidia</taxon>
        <taxon>Bacteroidales</taxon>
        <taxon>Prevotellaceae</taxon>
        <taxon>Marseilla</taxon>
    </lineage>
</organism>
<reference evidence="5" key="2">
    <citation type="journal article" date="2021" name="Sci. Rep.">
        <title>The distribution of antibiotic resistance genes in chicken gut microbiota commensals.</title>
        <authorList>
            <person name="Juricova H."/>
            <person name="Matiasovicova J."/>
            <person name="Kubasova T."/>
            <person name="Cejkova D."/>
            <person name="Rychlik I."/>
        </authorList>
    </citation>
    <scope>NUCLEOTIDE SEQUENCE</scope>
    <source>
        <strain evidence="5">An824</strain>
    </source>
</reference>
<accession>A0A938WW89</accession>
<evidence type="ECO:0000256" key="2">
    <source>
        <dbReference type="ARBA" id="ARBA00023315"/>
    </source>
</evidence>
<proteinExistence type="predicted"/>
<dbReference type="GO" id="GO:0008270">
    <property type="term" value="F:zinc ion binding"/>
    <property type="evidence" value="ECO:0007669"/>
    <property type="project" value="TreeGrafter"/>
</dbReference>
<dbReference type="Pfam" id="PF04389">
    <property type="entry name" value="Peptidase_M28"/>
    <property type="match status" value="1"/>
</dbReference>
<dbReference type="RefSeq" id="WP_205105899.1">
    <property type="nucleotide sequence ID" value="NZ_JACJJG010000135.1"/>
</dbReference>
<dbReference type="InterPro" id="IPR040234">
    <property type="entry name" value="QC/QCL"/>
</dbReference>
<comment type="caution">
    <text evidence="5">The sequence shown here is derived from an EMBL/GenBank/DDBJ whole genome shotgun (WGS) entry which is preliminary data.</text>
</comment>